<protein>
    <recommendedName>
        <fullName evidence="2">AAA+ ATPase domain-containing protein</fullName>
    </recommendedName>
</protein>
<sequence>MSAGLTVASIGAGGQWTRCPEVVNGLIGGLSPVFRSGSGAEPDPVAAWISPVRSVWERTCAAMRSSDERPRVLFAERFAQLYIEAGDPPLKAISEAVARARRTDDRGRPVRANVQRLSDWRRGRNIPARFAVLGSALEVLIALAKKRSGGSGSGPLYDMTAWHTLWREALAQPVGEAAPRAAGTRLGGRPRQLPLDIATFTGRDRELSTIAGLLDPASAGTGPVVVVHGPPGVGKSALAVRAASRSSGQYPDGDLYVNLRGATPGTAALDPAEALGRFLRALGLPAAEVPADAEEAAALFRSQVADRRLTILLDNAATAAQVRPLLPGTSRSAVLITSRTGLATLEGATHLRLGPLEPDAAQEMLARLIGTARTAEHPPDTRRLAELCDHLPLGLQIAASRLKTRPDWTVGTLVERLADERYRLSELDADESAVRGGLELSHAGLARSANPADRAAALALCMSGLVPVTGFDAHLVASLIETTAIEADRAIERLLDAHLIEVAAPGRFHMHDLIRLFARELAEGTVLHGQANAAITRVLGHYVATAYRAAQMAYPNRIHYSVPDIEARAKAFGDPGEAHRWLEDERANLRAMIRRSWGGSDEHARLGLWLTLALHWHLIVGCYLDDAVELNVQAVAQARRLGDRYAQAMAHSALGAGYMQLGRLGDAETALKAELAICRETGNRVGEQRAQGNLGVLYLLWARPEEAIVHLEGQLATAQEIKVTVGEMFARHAMGKAYRLLGRYTEAIELVERALAWYEETGDDYSASATLEQLGLIHIDLGRLEAAADLLSRSRERARQGHHRGGEVEALIALARTWRLRGAPDKALDCAEEAIAIASSIGAIRLGAQARAEHSAVRGAADVPDA</sequence>
<dbReference type="SMART" id="SM00382">
    <property type="entry name" value="AAA"/>
    <property type="match status" value="1"/>
</dbReference>
<dbReference type="PROSITE" id="PS50005">
    <property type="entry name" value="TPR"/>
    <property type="match status" value="1"/>
</dbReference>
<evidence type="ECO:0000313" key="4">
    <source>
        <dbReference type="Proteomes" id="UP000253303"/>
    </source>
</evidence>
<evidence type="ECO:0000256" key="1">
    <source>
        <dbReference type="PROSITE-ProRule" id="PRU00339"/>
    </source>
</evidence>
<dbReference type="InterPro" id="IPR003593">
    <property type="entry name" value="AAA+_ATPase"/>
</dbReference>
<evidence type="ECO:0000313" key="3">
    <source>
        <dbReference type="EMBL" id="RBQ20905.1"/>
    </source>
</evidence>
<comment type="caution">
    <text evidence="3">The sequence shown here is derived from an EMBL/GenBank/DDBJ whole genome shotgun (WGS) entry which is preliminary data.</text>
</comment>
<dbReference type="InterPro" id="IPR027417">
    <property type="entry name" value="P-loop_NTPase"/>
</dbReference>
<name>A0A366M3Y5_9ACTN</name>
<keyword evidence="1" id="KW-0802">TPR repeat</keyword>
<dbReference type="PANTHER" id="PTHR47691">
    <property type="entry name" value="REGULATOR-RELATED"/>
    <property type="match status" value="1"/>
</dbReference>
<dbReference type="Pfam" id="PF13424">
    <property type="entry name" value="TPR_12"/>
    <property type="match status" value="1"/>
</dbReference>
<organism evidence="3 4">
    <name type="scientific">Spongiactinospora rosea</name>
    <dbReference type="NCBI Taxonomy" id="2248750"/>
    <lineage>
        <taxon>Bacteria</taxon>
        <taxon>Bacillati</taxon>
        <taxon>Actinomycetota</taxon>
        <taxon>Actinomycetes</taxon>
        <taxon>Streptosporangiales</taxon>
        <taxon>Streptosporangiaceae</taxon>
        <taxon>Spongiactinospora</taxon>
    </lineage>
</organism>
<gene>
    <name evidence="3" type="ORF">DP939_07525</name>
</gene>
<proteinExistence type="predicted"/>
<dbReference type="Proteomes" id="UP000253303">
    <property type="component" value="Unassembled WGS sequence"/>
</dbReference>
<dbReference type="EMBL" id="QMEY01000002">
    <property type="protein sequence ID" value="RBQ20905.1"/>
    <property type="molecule type" value="Genomic_DNA"/>
</dbReference>
<dbReference type="PRINTS" id="PR00364">
    <property type="entry name" value="DISEASERSIST"/>
</dbReference>
<dbReference type="PANTHER" id="PTHR47691:SF3">
    <property type="entry name" value="HTH-TYPE TRANSCRIPTIONAL REGULATOR RV0890C-RELATED"/>
    <property type="match status" value="1"/>
</dbReference>
<dbReference type="SUPFAM" id="SSF52540">
    <property type="entry name" value="P-loop containing nucleoside triphosphate hydrolases"/>
    <property type="match status" value="1"/>
</dbReference>
<dbReference type="Gene3D" id="3.40.50.300">
    <property type="entry name" value="P-loop containing nucleotide triphosphate hydrolases"/>
    <property type="match status" value="1"/>
</dbReference>
<evidence type="ECO:0000259" key="2">
    <source>
        <dbReference type="SMART" id="SM00382"/>
    </source>
</evidence>
<dbReference type="Gene3D" id="1.25.40.10">
    <property type="entry name" value="Tetratricopeptide repeat domain"/>
    <property type="match status" value="1"/>
</dbReference>
<dbReference type="InterPro" id="IPR011990">
    <property type="entry name" value="TPR-like_helical_dom_sf"/>
</dbReference>
<keyword evidence="4" id="KW-1185">Reference proteome</keyword>
<dbReference type="InterPro" id="IPR019734">
    <property type="entry name" value="TPR_rpt"/>
</dbReference>
<feature type="domain" description="AAA+ ATPase" evidence="2">
    <location>
        <begin position="221"/>
        <end position="398"/>
    </location>
</feature>
<feature type="repeat" description="TPR" evidence="1">
    <location>
        <begin position="728"/>
        <end position="761"/>
    </location>
</feature>
<accession>A0A366M3Y5</accession>
<dbReference type="SMART" id="SM00028">
    <property type="entry name" value="TPR"/>
    <property type="match status" value="4"/>
</dbReference>
<dbReference type="SUPFAM" id="SSF48452">
    <property type="entry name" value="TPR-like"/>
    <property type="match status" value="2"/>
</dbReference>
<reference evidence="3 4" key="1">
    <citation type="submission" date="2018-06" db="EMBL/GenBank/DDBJ databases">
        <title>Sphaerisporangium craniellae sp. nov., isolated from a marine sponge in the South China Sea.</title>
        <authorList>
            <person name="Li L."/>
        </authorList>
    </citation>
    <scope>NUCLEOTIDE SEQUENCE [LARGE SCALE GENOMIC DNA]</scope>
    <source>
        <strain evidence="3 4">LHW63015</strain>
    </source>
</reference>
<dbReference type="InterPro" id="IPR041664">
    <property type="entry name" value="AAA_16"/>
</dbReference>
<dbReference type="AlphaFoldDB" id="A0A366M3Y5"/>
<dbReference type="Pfam" id="PF13191">
    <property type="entry name" value="AAA_16"/>
    <property type="match status" value="1"/>
</dbReference>